<reference evidence="6" key="1">
    <citation type="submission" date="2017-10" db="EMBL/GenBank/DDBJ databases">
        <title>Transcriptome Assembly of Sugarcane Aphid Adults.</title>
        <authorList>
            <person name="Scully E.D."/>
            <person name="Palmer N.A."/>
            <person name="Geib S.M."/>
            <person name="Sarath G."/>
            <person name="Sattler S.E."/>
        </authorList>
    </citation>
    <scope>NUCLEOTIDE SEQUENCE</scope>
    <source>
        <tissue evidence="6">Whole body</tissue>
    </source>
</reference>
<comment type="similarity">
    <text evidence="5">Belongs to the TAF10 family.</text>
</comment>
<dbReference type="GO" id="GO:0003743">
    <property type="term" value="F:translation initiation factor activity"/>
    <property type="evidence" value="ECO:0007669"/>
    <property type="project" value="UniProtKB-KW"/>
</dbReference>
<gene>
    <name evidence="6" type="primary">Taf10</name>
</gene>
<dbReference type="GO" id="GO:0000124">
    <property type="term" value="C:SAGA complex"/>
    <property type="evidence" value="ECO:0007669"/>
    <property type="project" value="TreeGrafter"/>
</dbReference>
<keyword evidence="4" id="KW-0539">Nucleus</keyword>
<dbReference type="PANTHER" id="PTHR21242:SF0">
    <property type="entry name" value="TRANSCRIPTION INITIATION FACTOR TFIID SUBUNIT 10"/>
    <property type="match status" value="1"/>
</dbReference>
<keyword evidence="2" id="KW-0805">Transcription regulation</keyword>
<protein>
    <submittedName>
        <fullName evidence="6">Transcription initiation factor TFIID subunit 10</fullName>
    </submittedName>
</protein>
<accession>A0A2H8TE23</accession>
<dbReference type="GO" id="GO:0005669">
    <property type="term" value="C:transcription factor TFIID complex"/>
    <property type="evidence" value="ECO:0007669"/>
    <property type="project" value="TreeGrafter"/>
</dbReference>
<name>A0A2H8TE23_9HEMI</name>
<evidence type="ECO:0000256" key="5">
    <source>
        <dbReference type="ARBA" id="ARBA00025730"/>
    </source>
</evidence>
<evidence type="ECO:0000256" key="3">
    <source>
        <dbReference type="ARBA" id="ARBA00023163"/>
    </source>
</evidence>
<dbReference type="AlphaFoldDB" id="A0A2H8TE23"/>
<dbReference type="InterPro" id="IPR003923">
    <property type="entry name" value="TAF10"/>
</dbReference>
<comment type="subcellular location">
    <subcellularLocation>
        <location evidence="1">Nucleus</location>
    </subcellularLocation>
</comment>
<keyword evidence="3" id="KW-0804">Transcription</keyword>
<proteinExistence type="inferred from homology"/>
<evidence type="ECO:0000256" key="1">
    <source>
        <dbReference type="ARBA" id="ARBA00004123"/>
    </source>
</evidence>
<evidence type="ECO:0000313" key="6">
    <source>
        <dbReference type="EMBL" id="MBW12343.1"/>
    </source>
</evidence>
<dbReference type="GO" id="GO:1990841">
    <property type="term" value="F:promoter-specific chromatin binding"/>
    <property type="evidence" value="ECO:0007669"/>
    <property type="project" value="TreeGrafter"/>
</dbReference>
<evidence type="ECO:0000256" key="2">
    <source>
        <dbReference type="ARBA" id="ARBA00023015"/>
    </source>
</evidence>
<evidence type="ECO:0000256" key="4">
    <source>
        <dbReference type="ARBA" id="ARBA00023242"/>
    </source>
</evidence>
<dbReference type="OrthoDB" id="154356at2759"/>
<keyword evidence="6" id="KW-0396">Initiation factor</keyword>
<dbReference type="Pfam" id="PF03540">
    <property type="entry name" value="TAF10"/>
    <property type="match status" value="1"/>
</dbReference>
<organism evidence="6">
    <name type="scientific">Melanaphis sacchari</name>
    <dbReference type="NCBI Taxonomy" id="742174"/>
    <lineage>
        <taxon>Eukaryota</taxon>
        <taxon>Metazoa</taxon>
        <taxon>Ecdysozoa</taxon>
        <taxon>Arthropoda</taxon>
        <taxon>Hexapoda</taxon>
        <taxon>Insecta</taxon>
        <taxon>Pterygota</taxon>
        <taxon>Neoptera</taxon>
        <taxon>Paraneoptera</taxon>
        <taxon>Hemiptera</taxon>
        <taxon>Sternorrhyncha</taxon>
        <taxon>Aphidomorpha</taxon>
        <taxon>Aphidoidea</taxon>
        <taxon>Aphididae</taxon>
        <taxon>Aphidini</taxon>
        <taxon>Melanaphis</taxon>
    </lineage>
</organism>
<dbReference type="EMBL" id="GFXV01000538">
    <property type="protein sequence ID" value="MBW12343.1"/>
    <property type="molecule type" value="Transcribed_RNA"/>
</dbReference>
<sequence length="117" mass="12954">MICKMPIAEETLSISDVIVQLQDYSPTIPDSITSSICSEAGFETNDPRIVRLISIASQKFIADIANDALQHCKVRLATLPTKSGKVPKDRKFTLTMEDLAPALNEYGIIVRKPPYFV</sequence>
<dbReference type="GO" id="GO:0006367">
    <property type="term" value="P:transcription initiation at RNA polymerase II promoter"/>
    <property type="evidence" value="ECO:0007669"/>
    <property type="project" value="TreeGrafter"/>
</dbReference>
<dbReference type="PIRSF" id="PIRSF017246">
    <property type="entry name" value="TFIID_TAF10"/>
    <property type="match status" value="1"/>
</dbReference>
<dbReference type="PRINTS" id="PR01443">
    <property type="entry name" value="TFIID30KDSUB"/>
</dbReference>
<dbReference type="PANTHER" id="PTHR21242">
    <property type="entry name" value="TRANSCRIPTION INITIATION FACTOR TFIID SUBUNIT 10"/>
    <property type="match status" value="1"/>
</dbReference>
<keyword evidence="6" id="KW-0648">Protein biosynthesis</keyword>
<dbReference type="CDD" id="cd07982">
    <property type="entry name" value="HFD_TAF10"/>
    <property type="match status" value="1"/>
</dbReference>
<dbReference type="GO" id="GO:0016251">
    <property type="term" value="F:RNA polymerase II general transcription initiation factor activity"/>
    <property type="evidence" value="ECO:0007669"/>
    <property type="project" value="TreeGrafter"/>
</dbReference>